<proteinExistence type="predicted"/>
<reference evidence="2 3" key="1">
    <citation type="submission" date="2015-06" db="EMBL/GenBank/DDBJ databases">
        <authorList>
            <person name="Hoefler B.C."/>
            <person name="Straight P.D."/>
        </authorList>
    </citation>
    <scope>NUCLEOTIDE SEQUENCE [LARGE SCALE GENOMIC DNA]</scope>
    <source>
        <strain evidence="2 3">Riq4</strain>
    </source>
</reference>
<evidence type="ECO:0000313" key="2">
    <source>
        <dbReference type="EMBL" id="KNH26472.1"/>
    </source>
</evidence>
<dbReference type="AlphaFoldDB" id="A0A0L1MD97"/>
<feature type="transmembrane region" description="Helical" evidence="1">
    <location>
        <begin position="55"/>
        <end position="71"/>
    </location>
</feature>
<dbReference type="EMBL" id="LFQK01000026">
    <property type="protein sequence ID" value="KNH26472.1"/>
    <property type="molecule type" value="Genomic_DNA"/>
</dbReference>
<comment type="caution">
    <text evidence="2">The sequence shown here is derived from an EMBL/GenBank/DDBJ whole genome shotgun (WGS) entry which is preliminary data.</text>
</comment>
<accession>A0A0L1MD97</accession>
<name>A0A0L1MD97_PSESX</name>
<evidence type="ECO:0000313" key="3">
    <source>
        <dbReference type="Proteomes" id="UP000036955"/>
    </source>
</evidence>
<feature type="transmembrane region" description="Helical" evidence="1">
    <location>
        <begin position="32"/>
        <end position="49"/>
    </location>
</feature>
<keyword evidence="1" id="KW-0812">Transmembrane</keyword>
<gene>
    <name evidence="2" type="ORF">ACS77_15780</name>
</gene>
<dbReference type="OrthoDB" id="7026547at2"/>
<organism evidence="2 3">
    <name type="scientific">Pseudomonas syringae</name>
    <dbReference type="NCBI Taxonomy" id="317"/>
    <lineage>
        <taxon>Bacteria</taxon>
        <taxon>Pseudomonadati</taxon>
        <taxon>Pseudomonadota</taxon>
        <taxon>Gammaproteobacteria</taxon>
        <taxon>Pseudomonadales</taxon>
        <taxon>Pseudomonadaceae</taxon>
        <taxon>Pseudomonas</taxon>
    </lineage>
</organism>
<keyword evidence="1" id="KW-0472">Membrane</keyword>
<keyword evidence="1" id="KW-1133">Transmembrane helix</keyword>
<protein>
    <submittedName>
        <fullName evidence="2">Uncharacterized protein</fullName>
    </submittedName>
</protein>
<sequence length="77" mass="8402">MSLYSQYALAGLGIVLLYTCIRSYVLRKWLGIALVGLGFGVIFVLPPYIGSIDVGIFAIAIVGAGASMFFHRNKYRV</sequence>
<dbReference type="PATRIC" id="fig|317.197.peg.2520"/>
<evidence type="ECO:0000256" key="1">
    <source>
        <dbReference type="SAM" id="Phobius"/>
    </source>
</evidence>
<feature type="transmembrane region" description="Helical" evidence="1">
    <location>
        <begin position="6"/>
        <end position="25"/>
    </location>
</feature>
<dbReference type="Proteomes" id="UP000036955">
    <property type="component" value="Unassembled WGS sequence"/>
</dbReference>